<dbReference type="EMBL" id="HBIN01022737">
    <property type="protein sequence ID" value="CAE0447498.1"/>
    <property type="molecule type" value="Transcribed_RNA"/>
</dbReference>
<proteinExistence type="predicted"/>
<dbReference type="InterPro" id="IPR011050">
    <property type="entry name" value="Pectin_lyase_fold/virulence"/>
</dbReference>
<dbReference type="CDD" id="cd04508">
    <property type="entry name" value="Tudor_SF"/>
    <property type="match status" value="1"/>
</dbReference>
<sequence>MDRIHPSVVCTNWLKASKSPWLFIWVRSPPRVFSSNELITVSTPVQCLYQQGEVWYPGVVSNVYPSGMYRITYTDGAMEYNVARCYLRRDVGERFTVINPSGDDDSPPIKVFNKIHCSTFGCGILPPEPMQVNTLNEALISALPASTIVLSTGIHESQTAVVPPFPIRIIGEKRLYRNLNLFAKAAGMMWNDQLKRKDAGRTTPTVNVNDDVSTVADESASLPGGSISGLKLLKRKATGDSFASGVVKKPKLHPLHDITVVGVEANILPTIIPDSSIEKMQTPVCSNRYPAPFDQASVVHLVNGPLLVEGFGGNLKLEGIAFKRAKAKKEHNNDSENYPHCLQVCGPRSVYASQCTFSNWEGLGSCILVENAKALLCLQNSLICDSSRSGVMLLQGKLVCFKVEICANGKAGIIVYGGSIICWLSYIHGNIGPAISMWAPPNFFRGLITGNVMIANSEAIQQHPLFKYTEDVLTIENNVVEEDEEFVSDPYDIQLMISKSTKKRRMDTNTNTGKSRRHKR</sequence>
<name>A0A7S3V2L2_9STRA</name>
<evidence type="ECO:0008006" key="2">
    <source>
        <dbReference type="Google" id="ProtNLM"/>
    </source>
</evidence>
<gene>
    <name evidence="1" type="ORF">ASTO00021_LOCUS17469</name>
</gene>
<organism evidence="1">
    <name type="scientific">Aplanochytrium stocchinoi</name>
    <dbReference type="NCBI Taxonomy" id="215587"/>
    <lineage>
        <taxon>Eukaryota</taxon>
        <taxon>Sar</taxon>
        <taxon>Stramenopiles</taxon>
        <taxon>Bigyra</taxon>
        <taxon>Labyrinthulomycetes</taxon>
        <taxon>Thraustochytrida</taxon>
        <taxon>Thraustochytriidae</taxon>
        <taxon>Aplanochytrium</taxon>
    </lineage>
</organism>
<dbReference type="SUPFAM" id="SSF51126">
    <property type="entry name" value="Pectin lyase-like"/>
    <property type="match status" value="1"/>
</dbReference>
<evidence type="ECO:0000313" key="1">
    <source>
        <dbReference type="EMBL" id="CAE0447498.1"/>
    </source>
</evidence>
<dbReference type="Gene3D" id="2.30.30.140">
    <property type="match status" value="1"/>
</dbReference>
<protein>
    <recommendedName>
        <fullName evidence="2">Tudor domain-containing protein</fullName>
    </recommendedName>
</protein>
<reference evidence="1" key="1">
    <citation type="submission" date="2021-01" db="EMBL/GenBank/DDBJ databases">
        <authorList>
            <person name="Corre E."/>
            <person name="Pelletier E."/>
            <person name="Niang G."/>
            <person name="Scheremetjew M."/>
            <person name="Finn R."/>
            <person name="Kale V."/>
            <person name="Holt S."/>
            <person name="Cochrane G."/>
            <person name="Meng A."/>
            <person name="Brown T."/>
            <person name="Cohen L."/>
        </authorList>
    </citation>
    <scope>NUCLEOTIDE SEQUENCE</scope>
    <source>
        <strain evidence="1">GSBS06</strain>
    </source>
</reference>
<accession>A0A7S3V2L2</accession>
<dbReference type="AlphaFoldDB" id="A0A7S3V2L2"/>